<dbReference type="PANTHER" id="PTHR34294:SF5">
    <property type="entry name" value="CENTRAL GLYCOLYTIC GENES REGULATOR"/>
    <property type="match status" value="1"/>
</dbReference>
<dbReference type="Gene3D" id="1.10.10.10">
    <property type="entry name" value="Winged helix-like DNA-binding domain superfamily/Winged helix DNA-binding domain"/>
    <property type="match status" value="1"/>
</dbReference>
<organism evidence="7 8">
    <name type="scientific">Clostridium manihotivorum</name>
    <dbReference type="NCBI Taxonomy" id="2320868"/>
    <lineage>
        <taxon>Bacteria</taxon>
        <taxon>Bacillati</taxon>
        <taxon>Bacillota</taxon>
        <taxon>Clostridia</taxon>
        <taxon>Eubacteriales</taxon>
        <taxon>Clostridiaceae</taxon>
        <taxon>Clostridium</taxon>
    </lineage>
</organism>
<dbReference type="EMBL" id="CP025746">
    <property type="protein sequence ID" value="QAA34586.1"/>
    <property type="molecule type" value="Genomic_DNA"/>
</dbReference>
<dbReference type="GO" id="GO:0003677">
    <property type="term" value="F:DNA binding"/>
    <property type="evidence" value="ECO:0007669"/>
    <property type="project" value="UniProtKB-KW"/>
</dbReference>
<dbReference type="PANTHER" id="PTHR34294">
    <property type="entry name" value="TRANSCRIPTIONAL REGULATOR-RELATED"/>
    <property type="match status" value="1"/>
</dbReference>
<evidence type="ECO:0000313" key="8">
    <source>
        <dbReference type="Proteomes" id="UP000286268"/>
    </source>
</evidence>
<evidence type="ECO:0000256" key="4">
    <source>
        <dbReference type="ARBA" id="ARBA00023163"/>
    </source>
</evidence>
<dbReference type="InterPro" id="IPR007324">
    <property type="entry name" value="Sugar-bd_dom_put"/>
</dbReference>
<dbReference type="OrthoDB" id="9793820at2"/>
<dbReference type="RefSeq" id="WP_128215300.1">
    <property type="nucleotide sequence ID" value="NZ_CP025746.1"/>
</dbReference>
<dbReference type="Proteomes" id="UP000286268">
    <property type="component" value="Chromosome"/>
</dbReference>
<dbReference type="InterPro" id="IPR037171">
    <property type="entry name" value="NagB/RpiA_transferase-like"/>
</dbReference>
<gene>
    <name evidence="7" type="ORF">C1I91_24775</name>
</gene>
<accession>A0A3R5UBC3</accession>
<proteinExistence type="inferred from homology"/>
<evidence type="ECO:0000259" key="6">
    <source>
        <dbReference type="Pfam" id="PF21715"/>
    </source>
</evidence>
<evidence type="ECO:0000256" key="2">
    <source>
        <dbReference type="ARBA" id="ARBA00023015"/>
    </source>
</evidence>
<dbReference type="InterPro" id="IPR051054">
    <property type="entry name" value="SorC_transcr_regulators"/>
</dbReference>
<dbReference type="InterPro" id="IPR036388">
    <property type="entry name" value="WH-like_DNA-bd_sf"/>
</dbReference>
<evidence type="ECO:0000256" key="3">
    <source>
        <dbReference type="ARBA" id="ARBA00023125"/>
    </source>
</evidence>
<dbReference type="SUPFAM" id="SSF46785">
    <property type="entry name" value="Winged helix' DNA-binding domain"/>
    <property type="match status" value="1"/>
</dbReference>
<dbReference type="Gene3D" id="3.40.50.1360">
    <property type="match status" value="1"/>
</dbReference>
<dbReference type="AlphaFoldDB" id="A0A3R5UBC3"/>
<dbReference type="SUPFAM" id="SSF100950">
    <property type="entry name" value="NagB/RpiA/CoA transferase-like"/>
    <property type="match status" value="1"/>
</dbReference>
<keyword evidence="3" id="KW-0238">DNA-binding</keyword>
<keyword evidence="2" id="KW-0805">Transcription regulation</keyword>
<comment type="similarity">
    <text evidence="1">Belongs to the SorC transcriptional regulatory family.</text>
</comment>
<sequence length="344" mass="38141">MQEILKLQKMIVPELVDLLEKRYSILRAIYYNQPIGRRILANMLSLGERVVRTEINFLKSQGLIEINTPGMTVTKDGEEILENLKDFIHEIKGLSDVEEFIRKSLGTKKVIVVPGDMDTDHTIIKELGKAAANYAKSIIKSDNIIAITGGSTVKEVIDNFPKINNTHNIMVVPARGGMGKKVETQANTLAARLAERLNGSYKMLHVPENLSEEILETLIQEREIKDVIDTIHRADILIYGIGRADKMALKRGLSQEQFDRLKSLGAVGEAFGFYFNKEAKIVSVNQTLGININDVNKISTHIAVAGGKDKVEAILATELNKENGVLITDEGAAEKIVEIIKKSV</sequence>
<keyword evidence="8" id="KW-1185">Reference proteome</keyword>
<evidence type="ECO:0000259" key="5">
    <source>
        <dbReference type="Pfam" id="PF04198"/>
    </source>
</evidence>
<feature type="domain" description="Sugar-binding" evidence="5">
    <location>
        <begin position="90"/>
        <end position="337"/>
    </location>
</feature>
<dbReference type="Pfam" id="PF04198">
    <property type="entry name" value="Sugar-bind"/>
    <property type="match status" value="1"/>
</dbReference>
<dbReference type="InterPro" id="IPR036390">
    <property type="entry name" value="WH_DNA-bd_sf"/>
</dbReference>
<name>A0A3R5UBC3_9CLOT</name>
<dbReference type="GO" id="GO:0030246">
    <property type="term" value="F:carbohydrate binding"/>
    <property type="evidence" value="ECO:0007669"/>
    <property type="project" value="InterPro"/>
</dbReference>
<reference evidence="7 8" key="1">
    <citation type="submission" date="2018-01" db="EMBL/GenBank/DDBJ databases">
        <title>Genome Sequencing and Assembly of Anaerobacter polyendosporus strain CT4.</title>
        <authorList>
            <person name="Tachaapaikoon C."/>
            <person name="Sutheeworapong S."/>
            <person name="Jenjaroenpun P."/>
            <person name="Wongsurawat T."/>
            <person name="Nookeaw I."/>
            <person name="Cheawchanlertfa P."/>
            <person name="Kosugi A."/>
            <person name="Cheevadhanarak S."/>
            <person name="Ratanakhanokchai K."/>
        </authorList>
    </citation>
    <scope>NUCLEOTIDE SEQUENCE [LARGE SCALE GENOMIC DNA]</scope>
    <source>
        <strain evidence="7 8">CT4</strain>
    </source>
</reference>
<evidence type="ECO:0000313" key="7">
    <source>
        <dbReference type="EMBL" id="QAA34586.1"/>
    </source>
</evidence>
<protein>
    <submittedName>
        <fullName evidence="7">Cro/Cl family transcriptional regulator</fullName>
    </submittedName>
</protein>
<keyword evidence="4" id="KW-0804">Transcription</keyword>
<dbReference type="InterPro" id="IPR048715">
    <property type="entry name" value="CggR_N"/>
</dbReference>
<dbReference type="Pfam" id="PF21715">
    <property type="entry name" value="CggR_N"/>
    <property type="match status" value="1"/>
</dbReference>
<dbReference type="KEGG" id="cmah:C1I91_24775"/>
<feature type="domain" description="CggR N-terminal DNA binding" evidence="6">
    <location>
        <begin position="19"/>
        <end position="88"/>
    </location>
</feature>
<evidence type="ECO:0000256" key="1">
    <source>
        <dbReference type="ARBA" id="ARBA00010466"/>
    </source>
</evidence>